<dbReference type="PROSITE" id="PS51257">
    <property type="entry name" value="PROKAR_LIPOPROTEIN"/>
    <property type="match status" value="1"/>
</dbReference>
<accession>A0A645A853</accession>
<dbReference type="AlphaFoldDB" id="A0A645A853"/>
<feature type="compositionally biased region" description="Gly residues" evidence="1">
    <location>
        <begin position="104"/>
        <end position="113"/>
    </location>
</feature>
<gene>
    <name evidence="3" type="ORF">SDC9_95605</name>
</gene>
<protein>
    <submittedName>
        <fullName evidence="3">Uncharacterized protein</fullName>
    </submittedName>
</protein>
<keyword evidence="2" id="KW-0472">Membrane</keyword>
<feature type="compositionally biased region" description="Low complexity" evidence="1">
    <location>
        <begin position="114"/>
        <end position="124"/>
    </location>
</feature>
<sequence length="141" mass="14598">MSTKVYGGSIACLQLIGVILISCGVVAFRDGNTDGVIAGVYIFKTDRNAVASSGGSFGKITGFAGHTHFAARQRSFLSIHHGISIGIQEQEYTDGSFADYRHGSGQGRGGCGRRSGSYDSSGDGAEQQFAANGKGTAIIQV</sequence>
<evidence type="ECO:0000256" key="1">
    <source>
        <dbReference type="SAM" id="MobiDB-lite"/>
    </source>
</evidence>
<reference evidence="3" key="1">
    <citation type="submission" date="2019-08" db="EMBL/GenBank/DDBJ databases">
        <authorList>
            <person name="Kucharzyk K."/>
            <person name="Murdoch R.W."/>
            <person name="Higgins S."/>
            <person name="Loffler F."/>
        </authorList>
    </citation>
    <scope>NUCLEOTIDE SEQUENCE</scope>
</reference>
<feature type="region of interest" description="Disordered" evidence="1">
    <location>
        <begin position="104"/>
        <end position="126"/>
    </location>
</feature>
<organism evidence="3">
    <name type="scientific">bioreactor metagenome</name>
    <dbReference type="NCBI Taxonomy" id="1076179"/>
    <lineage>
        <taxon>unclassified sequences</taxon>
        <taxon>metagenomes</taxon>
        <taxon>ecological metagenomes</taxon>
    </lineage>
</organism>
<comment type="caution">
    <text evidence="3">The sequence shown here is derived from an EMBL/GenBank/DDBJ whole genome shotgun (WGS) entry which is preliminary data.</text>
</comment>
<name>A0A645A853_9ZZZZ</name>
<dbReference type="EMBL" id="VSSQ01012291">
    <property type="protein sequence ID" value="MPM48878.1"/>
    <property type="molecule type" value="Genomic_DNA"/>
</dbReference>
<feature type="transmembrane region" description="Helical" evidence="2">
    <location>
        <begin position="6"/>
        <end position="28"/>
    </location>
</feature>
<proteinExistence type="predicted"/>
<evidence type="ECO:0000256" key="2">
    <source>
        <dbReference type="SAM" id="Phobius"/>
    </source>
</evidence>
<keyword evidence="2" id="KW-0812">Transmembrane</keyword>
<keyword evidence="2" id="KW-1133">Transmembrane helix</keyword>
<evidence type="ECO:0000313" key="3">
    <source>
        <dbReference type="EMBL" id="MPM48878.1"/>
    </source>
</evidence>